<reference evidence="1 2" key="1">
    <citation type="submission" date="2019-11" db="EMBL/GenBank/DDBJ databases">
        <title>Characterization of a new Erwinia amylovora bacteriophage.</title>
        <authorList>
            <person name="Valentovich L.N."/>
            <person name="Akhremchuk A.E."/>
            <person name="Besarab N.V."/>
            <person name="Lagonenko A.L."/>
        </authorList>
    </citation>
    <scope>NUCLEOTIDE SEQUENCE [LARGE SCALE GENOMIC DNA]</scope>
</reference>
<evidence type="ECO:0000313" key="2">
    <source>
        <dbReference type="Proteomes" id="UP000433183"/>
    </source>
</evidence>
<dbReference type="EMBL" id="MN732867">
    <property type="protein sequence ID" value="QGZ16338.1"/>
    <property type="molecule type" value="Genomic_DNA"/>
</dbReference>
<keyword evidence="2" id="KW-1185">Reference proteome</keyword>
<accession>A0A6B9J6C1</accession>
<gene>
    <name evidence="1" type="ORF">Hena1_01880</name>
</gene>
<evidence type="ECO:0000313" key="1">
    <source>
        <dbReference type="EMBL" id="QGZ16338.1"/>
    </source>
</evidence>
<proteinExistence type="predicted"/>
<dbReference type="Proteomes" id="UP000433183">
    <property type="component" value="Segment"/>
</dbReference>
<organism evidence="1 2">
    <name type="scientific">Erwinia phage Hena1</name>
    <dbReference type="NCBI Taxonomy" id="2678601"/>
    <lineage>
        <taxon>Viruses</taxon>
        <taxon>Duplodnaviria</taxon>
        <taxon>Heunggongvirae</taxon>
        <taxon>Uroviricota</taxon>
        <taxon>Caudoviricetes</taxon>
        <taxon>Vequintavirinae</taxon>
        <taxon>Henunavirus</taxon>
        <taxon>Henunavirus hena1</taxon>
    </lineage>
</organism>
<name>A0A6B9J6C1_9CAUD</name>
<sequence length="38" mass="4161">MLYMNNALLILNLFALIGGAANDNKGGDGKRARTRFYS</sequence>
<protein>
    <submittedName>
        <fullName evidence="1">Uncharacterized protein</fullName>
    </submittedName>
</protein>